<dbReference type="Gene3D" id="3.40.190.10">
    <property type="entry name" value="Periplasmic binding protein-like II"/>
    <property type="match status" value="2"/>
</dbReference>
<evidence type="ECO:0000313" key="7">
    <source>
        <dbReference type="EMBL" id="KHD86312.1"/>
    </source>
</evidence>
<keyword evidence="5" id="KW-0574">Periplasm</keyword>
<dbReference type="SUPFAM" id="SSF53850">
    <property type="entry name" value="Periplasmic binding protein-like II"/>
    <property type="match status" value="1"/>
</dbReference>
<dbReference type="InterPro" id="IPR050490">
    <property type="entry name" value="Bact_solute-bd_prot1"/>
</dbReference>
<reference evidence="7 8" key="1">
    <citation type="submission" date="2014-10" db="EMBL/GenBank/DDBJ databases">
        <title>Draft genome of phytase producing Bacillus ginsengihumi strain M2.11.</title>
        <authorList>
            <person name="Toymentseva A."/>
            <person name="Boulygina E.A."/>
            <person name="Kazakov S.V."/>
            <person name="Kayumov I."/>
            <person name="Suleimanova A.D."/>
            <person name="Mardanova A.M."/>
            <person name="Maria S.N."/>
            <person name="Sergey M.Y."/>
            <person name="Sharipova M.R."/>
        </authorList>
    </citation>
    <scope>NUCLEOTIDE SEQUENCE [LARGE SCALE GENOMIC DNA]</scope>
    <source>
        <strain evidence="7 8">M2.11</strain>
    </source>
</reference>
<dbReference type="AlphaFoldDB" id="A0A0A6Y241"/>
<dbReference type="InterPro" id="IPR006059">
    <property type="entry name" value="SBP"/>
</dbReference>
<accession>A0A0A6Y241</accession>
<gene>
    <name evidence="7" type="ORF">NG54_03910</name>
</gene>
<evidence type="ECO:0000256" key="6">
    <source>
        <dbReference type="SAM" id="SignalP"/>
    </source>
</evidence>
<evidence type="ECO:0000256" key="2">
    <source>
        <dbReference type="ARBA" id="ARBA00008520"/>
    </source>
</evidence>
<name>A0A0A6Y241_9BACI</name>
<feature type="chain" id="PRO_5038682898" evidence="6">
    <location>
        <begin position="20"/>
        <end position="448"/>
    </location>
</feature>
<proteinExistence type="inferred from homology"/>
<dbReference type="Pfam" id="PF13416">
    <property type="entry name" value="SBP_bac_8"/>
    <property type="match status" value="1"/>
</dbReference>
<comment type="similarity">
    <text evidence="2">Belongs to the bacterial solute-binding protein 1 family.</text>
</comment>
<dbReference type="InterPro" id="IPR006061">
    <property type="entry name" value="SBP_1_CS"/>
</dbReference>
<comment type="caution">
    <text evidence="7">The sequence shown here is derived from an EMBL/GenBank/DDBJ whole genome shotgun (WGS) entry which is preliminary data.</text>
</comment>
<dbReference type="GO" id="GO:0055085">
    <property type="term" value="P:transmembrane transport"/>
    <property type="evidence" value="ECO:0007669"/>
    <property type="project" value="InterPro"/>
</dbReference>
<dbReference type="CDD" id="cd14748">
    <property type="entry name" value="PBP2_UgpB"/>
    <property type="match status" value="1"/>
</dbReference>
<dbReference type="OrthoDB" id="9795467at2"/>
<dbReference type="PROSITE" id="PS01037">
    <property type="entry name" value="SBP_BACTERIAL_1"/>
    <property type="match status" value="1"/>
</dbReference>
<evidence type="ECO:0000256" key="4">
    <source>
        <dbReference type="ARBA" id="ARBA00022729"/>
    </source>
</evidence>
<dbReference type="GO" id="GO:0030313">
    <property type="term" value="C:cell envelope"/>
    <property type="evidence" value="ECO:0007669"/>
    <property type="project" value="UniProtKB-SubCell"/>
</dbReference>
<keyword evidence="3" id="KW-0813">Transport</keyword>
<dbReference type="STRING" id="363870.NG54_03910"/>
<protein>
    <submittedName>
        <fullName evidence="7">Glycerol-3-phosphate ABC transporter substrate-binding protein</fullName>
    </submittedName>
</protein>
<evidence type="ECO:0000256" key="3">
    <source>
        <dbReference type="ARBA" id="ARBA00022448"/>
    </source>
</evidence>
<keyword evidence="4 6" id="KW-0732">Signal</keyword>
<feature type="signal peptide" evidence="6">
    <location>
        <begin position="1"/>
        <end position="19"/>
    </location>
</feature>
<organism evidence="7 8">
    <name type="scientific">Heyndrickxia ginsengihumi</name>
    <dbReference type="NCBI Taxonomy" id="363870"/>
    <lineage>
        <taxon>Bacteria</taxon>
        <taxon>Bacillati</taxon>
        <taxon>Bacillota</taxon>
        <taxon>Bacilli</taxon>
        <taxon>Bacillales</taxon>
        <taxon>Bacillaceae</taxon>
        <taxon>Heyndrickxia</taxon>
    </lineage>
</organism>
<comment type="subcellular location">
    <subcellularLocation>
        <location evidence="1">Cell envelope</location>
    </subcellularLocation>
</comment>
<sequence length="448" mass="49237">MMKKLIGFIVVLGIIANLAACGSSDVAATTKENGRVVVTFWHSMSGEPEKTLNKIVDKYNHSQNKVLVKAEFQGDYTESLPKYQSVGGTDKAPTIVQVQEIGTKAMINSGFIEPVQKFIDRDKYDTSQLEKNILNYYTVDHKLYSMPFNSSTPVLYYNEDALKKAGVQINPKDVTFEQIEEDAKKITQSSNGKMKGFALQPYGWLFEELMANQGSLLVNKHNGHSGTPTKAVFNNQAGENILKWAHNMINDKTFVDYGTGTTAADDMTAGFLAGKVGMFLQSSASIRDVVNNAKFKVGVAYLPHPENIKRNGVAIGGASLWLSKGKSSEEQKAAWDFMKYLASPHVQAEWHVGTGYFAINSQAYKDPIVKSAYQKIPQLQVSVQQLQSTISSPVTQGALMQSLPEERTAVETAMESVYNGEDINKALDKAVKTTNSAIEKANQANGMK</sequence>
<dbReference type="EMBL" id="JRUN01000007">
    <property type="protein sequence ID" value="KHD86312.1"/>
    <property type="molecule type" value="Genomic_DNA"/>
</dbReference>
<dbReference type="PANTHER" id="PTHR43649">
    <property type="entry name" value="ARABINOSE-BINDING PROTEIN-RELATED"/>
    <property type="match status" value="1"/>
</dbReference>
<dbReference type="PANTHER" id="PTHR43649:SF31">
    <property type="entry name" value="SN-GLYCEROL-3-PHOSPHATE-BINDING PERIPLASMIC PROTEIN UGPB"/>
    <property type="match status" value="1"/>
</dbReference>
<evidence type="ECO:0000256" key="5">
    <source>
        <dbReference type="ARBA" id="ARBA00022764"/>
    </source>
</evidence>
<dbReference type="Proteomes" id="UP000030588">
    <property type="component" value="Unassembled WGS sequence"/>
</dbReference>
<evidence type="ECO:0000313" key="8">
    <source>
        <dbReference type="Proteomes" id="UP000030588"/>
    </source>
</evidence>
<evidence type="ECO:0000256" key="1">
    <source>
        <dbReference type="ARBA" id="ARBA00004196"/>
    </source>
</evidence>